<name>A0A8S3JVN3_9BILA</name>
<evidence type="ECO:0000256" key="7">
    <source>
        <dbReference type="ARBA" id="ARBA00022989"/>
    </source>
</evidence>
<proteinExistence type="predicted"/>
<organism evidence="11 12">
    <name type="scientific">Rotaria magnacalcarata</name>
    <dbReference type="NCBI Taxonomy" id="392030"/>
    <lineage>
        <taxon>Eukaryota</taxon>
        <taxon>Metazoa</taxon>
        <taxon>Spiralia</taxon>
        <taxon>Gnathifera</taxon>
        <taxon>Rotifera</taxon>
        <taxon>Eurotatoria</taxon>
        <taxon>Bdelloidea</taxon>
        <taxon>Philodinida</taxon>
        <taxon>Philodinidae</taxon>
        <taxon>Rotaria</taxon>
    </lineage>
</organism>
<keyword evidence="2" id="KW-0813">Transport</keyword>
<dbReference type="GO" id="GO:0140359">
    <property type="term" value="F:ABC-type transporter activity"/>
    <property type="evidence" value="ECO:0007669"/>
    <property type="project" value="InterPro"/>
</dbReference>
<keyword evidence="3 9" id="KW-0812">Transmembrane</keyword>
<protein>
    <recommendedName>
        <fullName evidence="10">ABC transmembrane type-1 domain-containing protein</fullName>
    </recommendedName>
</protein>
<feature type="transmembrane region" description="Helical" evidence="9">
    <location>
        <begin position="98"/>
        <end position="114"/>
    </location>
</feature>
<comment type="caution">
    <text evidence="11">The sequence shown here is derived from an EMBL/GenBank/DDBJ whole genome shotgun (WGS) entry which is preliminary data.</text>
</comment>
<evidence type="ECO:0000256" key="8">
    <source>
        <dbReference type="ARBA" id="ARBA00023136"/>
    </source>
</evidence>
<dbReference type="GO" id="GO:0012505">
    <property type="term" value="C:endomembrane system"/>
    <property type="evidence" value="ECO:0007669"/>
    <property type="project" value="UniProtKB-SubCell"/>
</dbReference>
<dbReference type="PANTHER" id="PTHR24223">
    <property type="entry name" value="ATP-BINDING CASSETTE SUB-FAMILY C"/>
    <property type="match status" value="1"/>
</dbReference>
<dbReference type="AlphaFoldDB" id="A0A8S3JVN3"/>
<sequence length="161" mass="18465">MDHCKIRLIQYRSIPNCLNICYKRVYVSSSRQLRRLDSITRSSIYANFSETIQGLTSIRAYQAQQRFIDLSDKFMDRNQSCHLASSVSNRWLGLRLEMIANLLTLFTAITAVFMRDSLTAGTVGLMITFALQITHSLNMLVRVSSDVETNIVSVERIDEYV</sequence>
<keyword evidence="5" id="KW-0547">Nucleotide-binding</keyword>
<dbReference type="SUPFAM" id="SSF90123">
    <property type="entry name" value="ABC transporter transmembrane region"/>
    <property type="match status" value="1"/>
</dbReference>
<dbReference type="Gene3D" id="1.20.1560.10">
    <property type="entry name" value="ABC transporter type 1, transmembrane domain"/>
    <property type="match status" value="1"/>
</dbReference>
<evidence type="ECO:0000256" key="2">
    <source>
        <dbReference type="ARBA" id="ARBA00022448"/>
    </source>
</evidence>
<dbReference type="InterPro" id="IPR011527">
    <property type="entry name" value="ABC1_TM_dom"/>
</dbReference>
<evidence type="ECO:0000259" key="10">
    <source>
        <dbReference type="PROSITE" id="PS50929"/>
    </source>
</evidence>
<dbReference type="InterPro" id="IPR036640">
    <property type="entry name" value="ABC1_TM_sf"/>
</dbReference>
<feature type="non-terminal residue" evidence="11">
    <location>
        <position position="1"/>
    </location>
</feature>
<keyword evidence="4" id="KW-0677">Repeat</keyword>
<reference evidence="11" key="1">
    <citation type="submission" date="2021-02" db="EMBL/GenBank/DDBJ databases">
        <authorList>
            <person name="Nowell W R."/>
        </authorList>
    </citation>
    <scope>NUCLEOTIDE SEQUENCE</scope>
</reference>
<evidence type="ECO:0000256" key="6">
    <source>
        <dbReference type="ARBA" id="ARBA00022840"/>
    </source>
</evidence>
<dbReference type="InterPro" id="IPR050173">
    <property type="entry name" value="ABC_transporter_C-like"/>
</dbReference>
<evidence type="ECO:0000256" key="3">
    <source>
        <dbReference type="ARBA" id="ARBA00022692"/>
    </source>
</evidence>
<dbReference type="GO" id="GO:0005524">
    <property type="term" value="F:ATP binding"/>
    <property type="evidence" value="ECO:0007669"/>
    <property type="project" value="UniProtKB-KW"/>
</dbReference>
<dbReference type="PROSITE" id="PS50929">
    <property type="entry name" value="ABC_TM1F"/>
    <property type="match status" value="1"/>
</dbReference>
<keyword evidence="6" id="KW-0067">ATP-binding</keyword>
<evidence type="ECO:0000313" key="11">
    <source>
        <dbReference type="EMBL" id="CAF5221540.1"/>
    </source>
</evidence>
<keyword evidence="8 9" id="KW-0472">Membrane</keyword>
<accession>A0A8S3JVN3</accession>
<dbReference type="Proteomes" id="UP000676336">
    <property type="component" value="Unassembled WGS sequence"/>
</dbReference>
<evidence type="ECO:0000313" key="12">
    <source>
        <dbReference type="Proteomes" id="UP000676336"/>
    </source>
</evidence>
<evidence type="ECO:0000256" key="9">
    <source>
        <dbReference type="SAM" id="Phobius"/>
    </source>
</evidence>
<dbReference type="EMBL" id="CAJOBI010351586">
    <property type="protein sequence ID" value="CAF5221540.1"/>
    <property type="molecule type" value="Genomic_DNA"/>
</dbReference>
<evidence type="ECO:0000256" key="4">
    <source>
        <dbReference type="ARBA" id="ARBA00022737"/>
    </source>
</evidence>
<keyword evidence="7 9" id="KW-1133">Transmembrane helix</keyword>
<comment type="subcellular location">
    <subcellularLocation>
        <location evidence="1">Endomembrane system</location>
        <topology evidence="1">Multi-pass membrane protein</topology>
    </subcellularLocation>
</comment>
<dbReference type="Pfam" id="PF00664">
    <property type="entry name" value="ABC_membrane"/>
    <property type="match status" value="1"/>
</dbReference>
<feature type="domain" description="ABC transmembrane type-1" evidence="10">
    <location>
        <begin position="24"/>
        <end position="149"/>
    </location>
</feature>
<gene>
    <name evidence="11" type="ORF">SMN809_LOCUS82410</name>
</gene>
<dbReference type="PANTHER" id="PTHR24223:SF443">
    <property type="entry name" value="MULTIDRUG-RESISTANCE LIKE PROTEIN 1, ISOFORM I"/>
    <property type="match status" value="1"/>
</dbReference>
<evidence type="ECO:0000256" key="5">
    <source>
        <dbReference type="ARBA" id="ARBA00022741"/>
    </source>
</evidence>
<evidence type="ECO:0000256" key="1">
    <source>
        <dbReference type="ARBA" id="ARBA00004127"/>
    </source>
</evidence>
<dbReference type="GO" id="GO:0016020">
    <property type="term" value="C:membrane"/>
    <property type="evidence" value="ECO:0007669"/>
    <property type="project" value="InterPro"/>
</dbReference>
<feature type="transmembrane region" description="Helical" evidence="9">
    <location>
        <begin position="120"/>
        <end position="141"/>
    </location>
</feature>